<dbReference type="AlphaFoldDB" id="A0A8J2LGF5"/>
<sequence length="50" mass="6088">LPHVCQGSSDEIEEWKSKYFKTKEKLQNLRKKYKEVKDAHTQCNRDDLYE</sequence>
<evidence type="ECO:0000313" key="2">
    <source>
        <dbReference type="EMBL" id="CAG7832554.1"/>
    </source>
</evidence>
<accession>A0A8J2LGF5</accession>
<evidence type="ECO:0000256" key="1">
    <source>
        <dbReference type="SAM" id="Coils"/>
    </source>
</evidence>
<proteinExistence type="predicted"/>
<protein>
    <submittedName>
        <fullName evidence="2">Uncharacterized protein</fullName>
    </submittedName>
</protein>
<feature type="non-terminal residue" evidence="2">
    <location>
        <position position="1"/>
    </location>
</feature>
<evidence type="ECO:0000313" key="3">
    <source>
        <dbReference type="Proteomes" id="UP000708208"/>
    </source>
</evidence>
<comment type="caution">
    <text evidence="2">The sequence shown here is derived from an EMBL/GenBank/DDBJ whole genome shotgun (WGS) entry which is preliminary data.</text>
</comment>
<gene>
    <name evidence="2" type="ORF">AFUS01_LOCUS42234</name>
</gene>
<dbReference type="EMBL" id="CAJVCH010565667">
    <property type="protein sequence ID" value="CAG7832554.1"/>
    <property type="molecule type" value="Genomic_DNA"/>
</dbReference>
<keyword evidence="1" id="KW-0175">Coiled coil</keyword>
<keyword evidence="3" id="KW-1185">Reference proteome</keyword>
<dbReference type="Proteomes" id="UP000708208">
    <property type="component" value="Unassembled WGS sequence"/>
</dbReference>
<organism evidence="2 3">
    <name type="scientific">Allacma fusca</name>
    <dbReference type="NCBI Taxonomy" id="39272"/>
    <lineage>
        <taxon>Eukaryota</taxon>
        <taxon>Metazoa</taxon>
        <taxon>Ecdysozoa</taxon>
        <taxon>Arthropoda</taxon>
        <taxon>Hexapoda</taxon>
        <taxon>Collembola</taxon>
        <taxon>Symphypleona</taxon>
        <taxon>Sminthuridae</taxon>
        <taxon>Allacma</taxon>
    </lineage>
</organism>
<name>A0A8J2LGF5_9HEXA</name>
<reference evidence="2" key="1">
    <citation type="submission" date="2021-06" db="EMBL/GenBank/DDBJ databases">
        <authorList>
            <person name="Hodson N. C."/>
            <person name="Mongue J. A."/>
            <person name="Jaron S. K."/>
        </authorList>
    </citation>
    <scope>NUCLEOTIDE SEQUENCE</scope>
</reference>
<feature type="non-terminal residue" evidence="2">
    <location>
        <position position="50"/>
    </location>
</feature>
<feature type="coiled-coil region" evidence="1">
    <location>
        <begin position="12"/>
        <end position="46"/>
    </location>
</feature>